<evidence type="ECO:0000313" key="5">
    <source>
        <dbReference type="EMBL" id="RKP29567.1"/>
    </source>
</evidence>
<dbReference type="Gene3D" id="3.30.310.180">
    <property type="match status" value="2"/>
</dbReference>
<keyword evidence="4" id="KW-0804">Transcription</keyword>
<evidence type="ECO:0000256" key="4">
    <source>
        <dbReference type="RuleBase" id="RU364152"/>
    </source>
</evidence>
<dbReference type="Pfam" id="PF08612">
    <property type="entry name" value="Med20"/>
    <property type="match status" value="1"/>
</dbReference>
<dbReference type="EMBL" id="ML004482">
    <property type="protein sequence ID" value="RKP29567.1"/>
    <property type="molecule type" value="Genomic_DNA"/>
</dbReference>
<keyword evidence="4" id="KW-0010">Activator</keyword>
<dbReference type="InterPro" id="IPR013921">
    <property type="entry name" value="Mediator_Med20"/>
</dbReference>
<comment type="subunit">
    <text evidence="4">Component of the Mediator complex.</text>
</comment>
<keyword evidence="3 4" id="KW-0539">Nucleus</keyword>
<evidence type="ECO:0000256" key="3">
    <source>
        <dbReference type="ARBA" id="ARBA00023242"/>
    </source>
</evidence>
<protein>
    <recommendedName>
        <fullName evidence="4">Mediator of RNA polymerase II transcription subunit 20</fullName>
    </recommendedName>
    <alternativeName>
        <fullName evidence="4">Mediator complex subunit 20</fullName>
    </alternativeName>
</protein>
<evidence type="ECO:0000313" key="6">
    <source>
        <dbReference type="Proteomes" id="UP000268321"/>
    </source>
</evidence>
<reference evidence="6" key="1">
    <citation type="journal article" date="2018" name="Nat. Microbiol.">
        <title>Leveraging single-cell genomics to expand the fungal tree of life.</title>
        <authorList>
            <person name="Ahrendt S.R."/>
            <person name="Quandt C.A."/>
            <person name="Ciobanu D."/>
            <person name="Clum A."/>
            <person name="Salamov A."/>
            <person name="Andreopoulos B."/>
            <person name="Cheng J.F."/>
            <person name="Woyke T."/>
            <person name="Pelin A."/>
            <person name="Henrissat B."/>
            <person name="Reynolds N.K."/>
            <person name="Benny G.L."/>
            <person name="Smith M.E."/>
            <person name="James T.Y."/>
            <person name="Grigoriev I.V."/>
        </authorList>
    </citation>
    <scope>NUCLEOTIDE SEQUENCE [LARGE SCALE GENOMIC DNA]</scope>
    <source>
        <strain evidence="6">Baker2002</strain>
    </source>
</reference>
<keyword evidence="4" id="KW-0805">Transcription regulation</keyword>
<dbReference type="AlphaFoldDB" id="A0A4P9Z9X3"/>
<dbReference type="GO" id="GO:0016592">
    <property type="term" value="C:mediator complex"/>
    <property type="evidence" value="ECO:0007669"/>
    <property type="project" value="InterPro"/>
</dbReference>
<name>A0A4P9Z9X3_9ASCO</name>
<gene>
    <name evidence="4" type="primary">MED20</name>
    <name evidence="5" type="ORF">METBISCDRAFT_28153</name>
</gene>
<dbReference type="OrthoDB" id="1854899at2759"/>
<evidence type="ECO:0000256" key="1">
    <source>
        <dbReference type="ARBA" id="ARBA00004123"/>
    </source>
</evidence>
<dbReference type="GO" id="GO:0003712">
    <property type="term" value="F:transcription coregulator activity"/>
    <property type="evidence" value="ECO:0007669"/>
    <property type="project" value="InterPro"/>
</dbReference>
<evidence type="ECO:0000256" key="2">
    <source>
        <dbReference type="ARBA" id="ARBA00010743"/>
    </source>
</evidence>
<comment type="similarity">
    <text evidence="2 4">Belongs to the Mediator complex subunit 20 family.</text>
</comment>
<dbReference type="GO" id="GO:0006357">
    <property type="term" value="P:regulation of transcription by RNA polymerase II"/>
    <property type="evidence" value="ECO:0007669"/>
    <property type="project" value="InterPro"/>
</dbReference>
<comment type="function">
    <text evidence="4">Component of the Mediator complex, a coactivator involved in the regulated transcription of nearly all RNA polymerase II-dependent genes. Mediator functions as a bridge to convey information from gene-specific regulatory proteins to the basal RNA polymerase II transcription machinery. Mediator is recruited to promoters by direct interactions with regulatory proteins and serves as a scaffold for the assembly of a functional preinitiation complex with RNA polymerase II and the general transcription factors.</text>
</comment>
<dbReference type="Proteomes" id="UP000268321">
    <property type="component" value="Unassembled WGS sequence"/>
</dbReference>
<accession>A0A4P9Z9X3</accession>
<sequence>MVSAVLLVHGATPQTILKFHDTLSNQLPTLKGKWSFTFKVYRNNAYSIAPELAVVQNVAPENKFLYTWAPSYLHNSCITLINGCAAGVFSHVVQEELAEPHPFVISNAQLHHGATLGLNDPWDTVLALRMQSLWTQRQQIKGDGGDIYELENGNLVIRTANVSLHGNFRGLLIQLEVDHSKLAHTDPERIFRDLHAKYDIPLGNLCYKVVDPANYDEYADLALQYAEILSF</sequence>
<keyword evidence="6" id="KW-1185">Reference proteome</keyword>
<comment type="subcellular location">
    <subcellularLocation>
        <location evidence="1 4">Nucleus</location>
    </subcellularLocation>
</comment>
<organism evidence="5 6">
    <name type="scientific">Metschnikowia bicuspidata</name>
    <dbReference type="NCBI Taxonomy" id="27322"/>
    <lineage>
        <taxon>Eukaryota</taxon>
        <taxon>Fungi</taxon>
        <taxon>Dikarya</taxon>
        <taxon>Ascomycota</taxon>
        <taxon>Saccharomycotina</taxon>
        <taxon>Pichiomycetes</taxon>
        <taxon>Metschnikowiaceae</taxon>
        <taxon>Metschnikowia</taxon>
    </lineage>
</organism>
<proteinExistence type="inferred from homology"/>